<gene>
    <name evidence="1" type="ordered locus">CPS_3067</name>
</gene>
<sequence length="30" mass="3475">MYFNLALNNIFELPNLGLLPTKIFGHNEIK</sequence>
<dbReference type="EMBL" id="CP000083">
    <property type="protein sequence ID" value="AAZ26541.1"/>
    <property type="molecule type" value="Genomic_DNA"/>
</dbReference>
<organism evidence="1 2">
    <name type="scientific">Colwellia psychrerythraea (strain 34H / ATCC BAA-681)</name>
    <name type="common">Vibrio psychroerythus</name>
    <dbReference type="NCBI Taxonomy" id="167879"/>
    <lineage>
        <taxon>Bacteria</taxon>
        <taxon>Pseudomonadati</taxon>
        <taxon>Pseudomonadota</taxon>
        <taxon>Gammaproteobacteria</taxon>
        <taxon>Alteromonadales</taxon>
        <taxon>Colwelliaceae</taxon>
        <taxon>Colwellia</taxon>
    </lineage>
</organism>
<evidence type="ECO:0000313" key="1">
    <source>
        <dbReference type="EMBL" id="AAZ26541.1"/>
    </source>
</evidence>
<dbReference type="HOGENOM" id="CLU_3402967_0_0_6"/>
<name>Q47ZK5_COLP3</name>
<accession>Q47ZK5</accession>
<dbReference type="KEGG" id="cps:CPS_3067"/>
<proteinExistence type="predicted"/>
<reference evidence="1" key="1">
    <citation type="journal article" date="2005" name="Proc. Natl. Acad. Sci. U.S.A.">
        <title>The psychrophilic lifestyle as revealed by the genome sequence of Colwellia psychrerythraea 34H through genomic and proteomic analyses.</title>
        <authorList>
            <person name="Methe B.A."/>
            <person name="Nelson K.E."/>
            <person name="Deming J.W."/>
            <person name="Momen B."/>
            <person name="Melamud E."/>
            <person name="Zhang X."/>
            <person name="Moult J."/>
            <person name="Madupu R."/>
            <person name="Nelson W.C."/>
            <person name="Dodson R.J."/>
            <person name="Brinkac L.M."/>
            <person name="Daugherty S.C."/>
            <person name="Durkin A.S."/>
            <person name="DeBoy R.T."/>
            <person name="Kolonay J.F."/>
            <person name="Sullivan S.A."/>
            <person name="Zhou L."/>
            <person name="Davidsen T.M."/>
            <person name="Wu M."/>
            <person name="Huston A.L."/>
            <person name="Lewis M."/>
            <person name="Weaver B."/>
            <person name="Weidman J.F."/>
            <person name="Khouri H."/>
            <person name="Utterback T.R."/>
            <person name="Feldblyum T.V."/>
            <person name="Fraser C.M."/>
        </authorList>
    </citation>
    <scope>NUCLEOTIDE SEQUENCE [LARGE SCALE GENOMIC DNA]</scope>
    <source>
        <strain evidence="1">34H</strain>
    </source>
</reference>
<protein>
    <submittedName>
        <fullName evidence="1">Uncharacterized protein</fullName>
    </submittedName>
</protein>
<evidence type="ECO:0000313" key="2">
    <source>
        <dbReference type="Proteomes" id="UP000000547"/>
    </source>
</evidence>
<dbReference type="AlphaFoldDB" id="Q47ZK5"/>
<dbReference type="Proteomes" id="UP000000547">
    <property type="component" value="Chromosome"/>
</dbReference>